<keyword evidence="13" id="KW-1185">Reference proteome</keyword>
<dbReference type="SUPFAM" id="SSF143865">
    <property type="entry name" value="CorA soluble domain-like"/>
    <property type="match status" value="1"/>
</dbReference>
<evidence type="ECO:0000256" key="3">
    <source>
        <dbReference type="ARBA" id="ARBA00022448"/>
    </source>
</evidence>
<protein>
    <submittedName>
        <fullName evidence="12">Cora-like Mg2+ transporter protein-domain-containing protein</fullName>
    </submittedName>
</protein>
<dbReference type="GO" id="GO:0050897">
    <property type="term" value="F:cobalt ion binding"/>
    <property type="evidence" value="ECO:0007669"/>
    <property type="project" value="TreeGrafter"/>
</dbReference>
<keyword evidence="9" id="KW-0406">Ion transport</keyword>
<dbReference type="InterPro" id="IPR002523">
    <property type="entry name" value="MgTranspt_CorA/ZnTranspt_ZntB"/>
</dbReference>
<evidence type="ECO:0000256" key="7">
    <source>
        <dbReference type="ARBA" id="ARBA00022833"/>
    </source>
</evidence>
<dbReference type="GeneID" id="63780738"/>
<reference evidence="12 13" key="1">
    <citation type="submission" date="2016-07" db="EMBL/GenBank/DDBJ databases">
        <title>Pervasive Adenine N6-methylation of Active Genes in Fungi.</title>
        <authorList>
            <consortium name="DOE Joint Genome Institute"/>
            <person name="Mondo S.J."/>
            <person name="Dannebaum R.O."/>
            <person name="Kuo R.C."/>
            <person name="Labutti K."/>
            <person name="Haridas S."/>
            <person name="Kuo A."/>
            <person name="Salamov A."/>
            <person name="Ahrendt S.R."/>
            <person name="Lipzen A."/>
            <person name="Sullivan W."/>
            <person name="Andreopoulos W.B."/>
            <person name="Clum A."/>
            <person name="Lindquist E."/>
            <person name="Daum C."/>
            <person name="Ramamoorthy G.K."/>
            <person name="Gryganskyi A."/>
            <person name="Culley D."/>
            <person name="Magnuson J.K."/>
            <person name="James T.Y."/>
            <person name="O'Malley M.A."/>
            <person name="Stajich J.E."/>
            <person name="Spatafora J.W."/>
            <person name="Visel A."/>
            <person name="Grigoriev I.V."/>
        </authorList>
    </citation>
    <scope>NUCLEOTIDE SEQUENCE [LARGE SCALE GENOMIC DNA]</scope>
    <source>
        <strain evidence="12 13">CBS 129021</strain>
    </source>
</reference>
<proteinExistence type="inferred from homology"/>
<dbReference type="OrthoDB" id="5428055at2759"/>
<dbReference type="SUPFAM" id="SSF144083">
    <property type="entry name" value="Magnesium transport protein CorA, transmembrane region"/>
    <property type="match status" value="1"/>
</dbReference>
<comment type="caution">
    <text evidence="12">The sequence shown here is derived from an EMBL/GenBank/DDBJ whole genome shotgun (WGS) entry which is preliminary data.</text>
</comment>
<dbReference type="InterPro" id="IPR045861">
    <property type="entry name" value="CorA_cytoplasmic_dom"/>
</dbReference>
<keyword evidence="6 11" id="KW-0812">Transmembrane</keyword>
<evidence type="ECO:0000256" key="10">
    <source>
        <dbReference type="ARBA" id="ARBA00023136"/>
    </source>
</evidence>
<dbReference type="AlphaFoldDB" id="A0A1Y2DBD3"/>
<dbReference type="GO" id="GO:0005886">
    <property type="term" value="C:plasma membrane"/>
    <property type="evidence" value="ECO:0007669"/>
    <property type="project" value="UniProtKB-SubCell"/>
</dbReference>
<evidence type="ECO:0000313" key="13">
    <source>
        <dbReference type="Proteomes" id="UP000193689"/>
    </source>
</evidence>
<evidence type="ECO:0000256" key="9">
    <source>
        <dbReference type="ARBA" id="ARBA00023065"/>
    </source>
</evidence>
<evidence type="ECO:0000256" key="4">
    <source>
        <dbReference type="ARBA" id="ARBA00022475"/>
    </source>
</evidence>
<evidence type="ECO:0000256" key="11">
    <source>
        <dbReference type="SAM" id="Phobius"/>
    </source>
</evidence>
<gene>
    <name evidence="12" type="ORF">BCR38DRAFT_490476</name>
</gene>
<dbReference type="STRING" id="1141098.A0A1Y2DBD3"/>
<evidence type="ECO:0000256" key="2">
    <source>
        <dbReference type="ARBA" id="ARBA00009765"/>
    </source>
</evidence>
<dbReference type="PANTHER" id="PTHR46494">
    <property type="entry name" value="CORA FAMILY METAL ION TRANSPORTER (EUROFUNG)"/>
    <property type="match status" value="1"/>
</dbReference>
<dbReference type="GO" id="GO:0000287">
    <property type="term" value="F:magnesium ion binding"/>
    <property type="evidence" value="ECO:0007669"/>
    <property type="project" value="TreeGrafter"/>
</dbReference>
<comment type="similarity">
    <text evidence="2">Belongs to the CorA metal ion transporter (MIT) (TC 1.A.35) family.</text>
</comment>
<dbReference type="InterPro" id="IPR045863">
    <property type="entry name" value="CorA_TM1_TM2"/>
</dbReference>
<accession>A0A1Y2DBD3</accession>
<evidence type="ECO:0000256" key="1">
    <source>
        <dbReference type="ARBA" id="ARBA00004651"/>
    </source>
</evidence>
<name>A0A1Y2DBD3_9PEZI</name>
<keyword evidence="10 11" id="KW-0472">Membrane</keyword>
<dbReference type="Gene3D" id="1.20.58.340">
    <property type="entry name" value="Magnesium transport protein CorA, transmembrane region"/>
    <property type="match status" value="1"/>
</dbReference>
<dbReference type="InParanoid" id="A0A1Y2DBD3"/>
<dbReference type="EMBL" id="MCFJ01000022">
    <property type="protein sequence ID" value="ORY56583.1"/>
    <property type="molecule type" value="Genomic_DNA"/>
</dbReference>
<keyword evidence="3" id="KW-0813">Transport</keyword>
<keyword evidence="8 11" id="KW-1133">Transmembrane helix</keyword>
<organism evidence="12 13">
    <name type="scientific">Pseudomassariella vexata</name>
    <dbReference type="NCBI Taxonomy" id="1141098"/>
    <lineage>
        <taxon>Eukaryota</taxon>
        <taxon>Fungi</taxon>
        <taxon>Dikarya</taxon>
        <taxon>Ascomycota</taxon>
        <taxon>Pezizomycotina</taxon>
        <taxon>Sordariomycetes</taxon>
        <taxon>Xylariomycetidae</taxon>
        <taxon>Amphisphaeriales</taxon>
        <taxon>Pseudomassariaceae</taxon>
        <taxon>Pseudomassariella</taxon>
    </lineage>
</organism>
<sequence length="268" mass="31463">MESWSACLQRLSAIFHIGRPSNAIWKAETRQPLSTVVIFEDSGNVEPFLNINANVNWRQEKKLDPRRFTYRFLQHVLYQIIRHANEEWFDLIEKSSSHITGLEDRIYGNPEDDAWGNDLWLCSRHWLLFDRVLSLHLRMLPYLQAQAAKFLVHSQNRLGLNIEREDVSNVFHRNPLSFKKHQIQVTQALINPTTNLLDMIYKRVAIRDARYSLQLNESLWRLSWITFIFLPLTFVAGLFGMNIDLFAGNPSIKWYFVVAIPLVSRVDP</sequence>
<keyword evidence="4" id="KW-1003">Cell membrane</keyword>
<dbReference type="Proteomes" id="UP000193689">
    <property type="component" value="Unassembled WGS sequence"/>
</dbReference>
<keyword evidence="7" id="KW-0862">Zinc</keyword>
<dbReference type="PANTHER" id="PTHR46494:SF3">
    <property type="entry name" value="ZINC TRANSPORT PROTEIN ZNTB"/>
    <property type="match status" value="1"/>
</dbReference>
<keyword evidence="5" id="KW-0997">Cell inner membrane</keyword>
<evidence type="ECO:0000256" key="6">
    <source>
        <dbReference type="ARBA" id="ARBA00022692"/>
    </source>
</evidence>
<comment type="subcellular location">
    <subcellularLocation>
        <location evidence="1">Cell membrane</location>
        <topology evidence="1">Multi-pass membrane protein</topology>
    </subcellularLocation>
</comment>
<evidence type="ECO:0000256" key="5">
    <source>
        <dbReference type="ARBA" id="ARBA00022519"/>
    </source>
</evidence>
<dbReference type="GO" id="GO:0015095">
    <property type="term" value="F:magnesium ion transmembrane transporter activity"/>
    <property type="evidence" value="ECO:0007669"/>
    <property type="project" value="TreeGrafter"/>
</dbReference>
<evidence type="ECO:0000256" key="8">
    <source>
        <dbReference type="ARBA" id="ARBA00022989"/>
    </source>
</evidence>
<feature type="transmembrane region" description="Helical" evidence="11">
    <location>
        <begin position="219"/>
        <end position="241"/>
    </location>
</feature>
<evidence type="ECO:0000313" key="12">
    <source>
        <dbReference type="EMBL" id="ORY56583.1"/>
    </source>
</evidence>
<dbReference type="RefSeq" id="XP_040710162.1">
    <property type="nucleotide sequence ID" value="XM_040864526.1"/>
</dbReference>
<dbReference type="GO" id="GO:0015087">
    <property type="term" value="F:cobalt ion transmembrane transporter activity"/>
    <property type="evidence" value="ECO:0007669"/>
    <property type="project" value="TreeGrafter"/>
</dbReference>
<dbReference type="Pfam" id="PF01544">
    <property type="entry name" value="CorA"/>
    <property type="match status" value="1"/>
</dbReference>